<reference evidence="4" key="1">
    <citation type="journal article" date="2021" name="PeerJ">
        <title>Extensive microbial diversity within the chicken gut microbiome revealed by metagenomics and culture.</title>
        <authorList>
            <person name="Gilroy R."/>
            <person name="Ravi A."/>
            <person name="Getino M."/>
            <person name="Pursley I."/>
            <person name="Horton D.L."/>
            <person name="Alikhan N.F."/>
            <person name="Baker D."/>
            <person name="Gharbi K."/>
            <person name="Hall N."/>
            <person name="Watson M."/>
            <person name="Adriaenssens E.M."/>
            <person name="Foster-Nyarko E."/>
            <person name="Jarju S."/>
            <person name="Secka A."/>
            <person name="Antonio M."/>
            <person name="Oren A."/>
            <person name="Chaudhuri R.R."/>
            <person name="La Ragione R."/>
            <person name="Hildebrand F."/>
            <person name="Pallen M.J."/>
        </authorList>
    </citation>
    <scope>NUCLEOTIDE SEQUENCE</scope>
    <source>
        <strain evidence="4">USAMLcec4-12693</strain>
    </source>
</reference>
<dbReference type="InterPro" id="IPR011109">
    <property type="entry name" value="DNA_bind_recombinase_dom"/>
</dbReference>
<name>A0A9D2VYF1_9FIRM</name>
<dbReference type="SMART" id="SM00857">
    <property type="entry name" value="Resolvase"/>
    <property type="match status" value="1"/>
</dbReference>
<evidence type="ECO:0000259" key="2">
    <source>
        <dbReference type="PROSITE" id="PS51736"/>
    </source>
</evidence>
<gene>
    <name evidence="4" type="ORF">K8V39_07435</name>
</gene>
<evidence type="ECO:0000313" key="5">
    <source>
        <dbReference type="Proteomes" id="UP000813420"/>
    </source>
</evidence>
<dbReference type="Proteomes" id="UP000813420">
    <property type="component" value="Unassembled WGS sequence"/>
</dbReference>
<dbReference type="PROSITE" id="PS51737">
    <property type="entry name" value="RECOMBINASE_DNA_BIND"/>
    <property type="match status" value="1"/>
</dbReference>
<organism evidence="4 5">
    <name type="scientific">Merdimonas faecis</name>
    <dbReference type="NCBI Taxonomy" id="1653435"/>
    <lineage>
        <taxon>Bacteria</taxon>
        <taxon>Bacillati</taxon>
        <taxon>Bacillota</taxon>
        <taxon>Clostridia</taxon>
        <taxon>Lachnospirales</taxon>
        <taxon>Lachnospiraceae</taxon>
        <taxon>Merdimonas</taxon>
    </lineage>
</organism>
<sequence>MSYCIYLRKSRKDLEAEQAGQGETLARHERTLLSLAKQRNLIIGNIYREIVSGESIAARPMMQKLLKEVESGIWDGVLVMEIERLARGDTIDQGTVQRAFQYSNTYIITPQKTYDPSNEFDEEYFEFGLFMSRREYKTIKRRMQAGRYAAAKEGKWPFNAAPYGYKRIKLQNEKGWTLAFDDAEASVCRMIFSLFTGPDRKGITIIRRYLNQRGIKPRNGDLWTDSSIRCILSNPAYDGKVAIGRRKVVPTIENGLPTKTRPRSNDYAVYEGRHPALISHAIYAEAQSYLGHGTPKLPESYGVKNPLAGLIICKECGKRMQRRPATNPWVKNGAKYDMLICHTDSCPTVGSPLDLVERELIHALEDWVSGYELQETLPESHVPELEQLLENARQEHDTLENQKSRLYDLLEQGIYDSETFLTRSRSLQDRLEESQAGIFHLEQELESERKIQANITGFLPACKDLLSCYWSLDISDRNKALKILIDSVEYRKTSRNKKGEAGKASFELTIKPRIPRI</sequence>
<keyword evidence="1" id="KW-0175">Coiled coil</keyword>
<dbReference type="PANTHER" id="PTHR30461">
    <property type="entry name" value="DNA-INVERTASE FROM LAMBDOID PROPHAGE"/>
    <property type="match status" value="1"/>
</dbReference>
<dbReference type="InterPro" id="IPR006119">
    <property type="entry name" value="Resolv_N"/>
</dbReference>
<dbReference type="Pfam" id="PF07508">
    <property type="entry name" value="Recombinase"/>
    <property type="match status" value="1"/>
</dbReference>
<dbReference type="EMBL" id="DYXE01000066">
    <property type="protein sequence ID" value="HJH50080.1"/>
    <property type="molecule type" value="Genomic_DNA"/>
</dbReference>
<dbReference type="CDD" id="cd00338">
    <property type="entry name" value="Ser_Recombinase"/>
    <property type="match status" value="1"/>
</dbReference>
<accession>A0A9D2VYF1</accession>
<dbReference type="RefSeq" id="WP_277272186.1">
    <property type="nucleotide sequence ID" value="NZ_DYXE01000066.1"/>
</dbReference>
<protein>
    <submittedName>
        <fullName evidence="4">Recombinase family protein</fullName>
    </submittedName>
</protein>
<evidence type="ECO:0000313" key="4">
    <source>
        <dbReference type="EMBL" id="HJH50080.1"/>
    </source>
</evidence>
<dbReference type="PROSITE" id="PS51736">
    <property type="entry name" value="RECOMBINASES_3"/>
    <property type="match status" value="1"/>
</dbReference>
<dbReference type="Gene3D" id="3.40.50.1390">
    <property type="entry name" value="Resolvase, N-terminal catalytic domain"/>
    <property type="match status" value="1"/>
</dbReference>
<dbReference type="GO" id="GO:0000150">
    <property type="term" value="F:DNA strand exchange activity"/>
    <property type="evidence" value="ECO:0007669"/>
    <property type="project" value="InterPro"/>
</dbReference>
<evidence type="ECO:0000256" key="1">
    <source>
        <dbReference type="SAM" id="Coils"/>
    </source>
</evidence>
<dbReference type="Gene3D" id="3.90.1750.20">
    <property type="entry name" value="Putative Large Serine Recombinase, Chain B, Domain 2"/>
    <property type="match status" value="1"/>
</dbReference>
<dbReference type="PANTHER" id="PTHR30461:SF23">
    <property type="entry name" value="DNA RECOMBINASE-RELATED"/>
    <property type="match status" value="1"/>
</dbReference>
<feature type="domain" description="Recombinase" evidence="3">
    <location>
        <begin position="162"/>
        <end position="296"/>
    </location>
</feature>
<dbReference type="InterPro" id="IPR050639">
    <property type="entry name" value="SSR_resolvase"/>
</dbReference>
<feature type="coiled-coil region" evidence="1">
    <location>
        <begin position="382"/>
        <end position="409"/>
    </location>
</feature>
<feature type="domain" description="Resolvase/invertase-type recombinase catalytic" evidence="2">
    <location>
        <begin position="2"/>
        <end position="154"/>
    </location>
</feature>
<dbReference type="InterPro" id="IPR036162">
    <property type="entry name" value="Resolvase-like_N_sf"/>
</dbReference>
<dbReference type="AlphaFoldDB" id="A0A9D2VYF1"/>
<proteinExistence type="predicted"/>
<comment type="caution">
    <text evidence="4">The sequence shown here is derived from an EMBL/GenBank/DDBJ whole genome shotgun (WGS) entry which is preliminary data.</text>
</comment>
<dbReference type="SUPFAM" id="SSF53041">
    <property type="entry name" value="Resolvase-like"/>
    <property type="match status" value="1"/>
</dbReference>
<reference evidence="4" key="2">
    <citation type="submission" date="2021-09" db="EMBL/GenBank/DDBJ databases">
        <authorList>
            <person name="Gilroy R."/>
        </authorList>
    </citation>
    <scope>NUCLEOTIDE SEQUENCE</scope>
    <source>
        <strain evidence="4">USAMLcec4-12693</strain>
    </source>
</reference>
<dbReference type="GO" id="GO:0003677">
    <property type="term" value="F:DNA binding"/>
    <property type="evidence" value="ECO:0007669"/>
    <property type="project" value="InterPro"/>
</dbReference>
<dbReference type="InterPro" id="IPR038109">
    <property type="entry name" value="DNA_bind_recomb_sf"/>
</dbReference>
<dbReference type="Pfam" id="PF00239">
    <property type="entry name" value="Resolvase"/>
    <property type="match status" value="1"/>
</dbReference>
<evidence type="ECO:0000259" key="3">
    <source>
        <dbReference type="PROSITE" id="PS51737"/>
    </source>
</evidence>